<protein>
    <submittedName>
        <fullName evidence="4">Cullin-4B</fullName>
    </submittedName>
</protein>
<dbReference type="Proteomes" id="UP001474421">
    <property type="component" value="Unassembled WGS sequence"/>
</dbReference>
<organism evidence="4 5">
    <name type="scientific">Crotalus adamanteus</name>
    <name type="common">Eastern diamondback rattlesnake</name>
    <dbReference type="NCBI Taxonomy" id="8729"/>
    <lineage>
        <taxon>Eukaryota</taxon>
        <taxon>Metazoa</taxon>
        <taxon>Chordata</taxon>
        <taxon>Craniata</taxon>
        <taxon>Vertebrata</taxon>
        <taxon>Euteleostomi</taxon>
        <taxon>Lepidosauria</taxon>
        <taxon>Squamata</taxon>
        <taxon>Bifurcata</taxon>
        <taxon>Unidentata</taxon>
        <taxon>Episquamata</taxon>
        <taxon>Toxicofera</taxon>
        <taxon>Serpentes</taxon>
        <taxon>Colubroidea</taxon>
        <taxon>Viperidae</taxon>
        <taxon>Crotalinae</taxon>
        <taxon>Crotalus</taxon>
    </lineage>
</organism>
<comment type="similarity">
    <text evidence="1">Belongs to the cullin family.</text>
</comment>
<dbReference type="FunFam" id="1.20.1310.10:FF:000059">
    <property type="entry name" value="Cullin-4B"/>
    <property type="match status" value="1"/>
</dbReference>
<reference evidence="4 5" key="1">
    <citation type="journal article" date="2024" name="Proc. Natl. Acad. Sci. U.S.A.">
        <title>The genetic regulatory architecture and epigenomic basis for age-related changes in rattlesnake venom.</title>
        <authorList>
            <person name="Hogan M.P."/>
            <person name="Holding M.L."/>
            <person name="Nystrom G.S."/>
            <person name="Colston T.J."/>
            <person name="Bartlett D.A."/>
            <person name="Mason A.J."/>
            <person name="Ellsworth S.A."/>
            <person name="Rautsaw R.M."/>
            <person name="Lawrence K.C."/>
            <person name="Strickland J.L."/>
            <person name="He B."/>
            <person name="Fraser P."/>
            <person name="Margres M.J."/>
            <person name="Gilbert D.M."/>
            <person name="Gibbs H.L."/>
            <person name="Parkinson C.L."/>
            <person name="Rokyta D.R."/>
        </authorList>
    </citation>
    <scope>NUCLEOTIDE SEQUENCE [LARGE SCALE GENOMIC DNA]</scope>
    <source>
        <strain evidence="4">DRR0105</strain>
    </source>
</reference>
<feature type="compositionally biased region" description="Basic and acidic residues" evidence="2">
    <location>
        <begin position="136"/>
        <end position="159"/>
    </location>
</feature>
<gene>
    <name evidence="4" type="ORF">NXF25_016009</name>
</gene>
<dbReference type="InterPro" id="IPR001373">
    <property type="entry name" value="Cullin_N"/>
</dbReference>
<dbReference type="AlphaFoldDB" id="A0AAW1AUX4"/>
<evidence type="ECO:0000313" key="4">
    <source>
        <dbReference type="EMBL" id="KAK9393557.1"/>
    </source>
</evidence>
<dbReference type="GO" id="GO:0006511">
    <property type="term" value="P:ubiquitin-dependent protein catabolic process"/>
    <property type="evidence" value="ECO:0007669"/>
    <property type="project" value="InterPro"/>
</dbReference>
<evidence type="ECO:0000259" key="3">
    <source>
        <dbReference type="Pfam" id="PF00888"/>
    </source>
</evidence>
<feature type="compositionally biased region" description="Basic and acidic residues" evidence="2">
    <location>
        <begin position="219"/>
        <end position="235"/>
    </location>
</feature>
<dbReference type="Gene3D" id="1.20.1310.10">
    <property type="entry name" value="Cullin Repeats"/>
    <property type="match status" value="1"/>
</dbReference>
<dbReference type="EMBL" id="JAOTOJ010000013">
    <property type="protein sequence ID" value="KAK9393557.1"/>
    <property type="molecule type" value="Genomic_DNA"/>
</dbReference>
<feature type="region of interest" description="Disordered" evidence="2">
    <location>
        <begin position="311"/>
        <end position="525"/>
    </location>
</feature>
<evidence type="ECO:0000313" key="5">
    <source>
        <dbReference type="Proteomes" id="UP001474421"/>
    </source>
</evidence>
<feature type="compositionally biased region" description="Basic and acidic residues" evidence="2">
    <location>
        <begin position="52"/>
        <end position="70"/>
    </location>
</feature>
<proteinExistence type="inferred from homology"/>
<evidence type="ECO:0000256" key="1">
    <source>
        <dbReference type="ARBA" id="ARBA00006019"/>
    </source>
</evidence>
<feature type="compositionally biased region" description="Low complexity" evidence="2">
    <location>
        <begin position="514"/>
        <end position="525"/>
    </location>
</feature>
<dbReference type="InterPro" id="IPR045093">
    <property type="entry name" value="Cullin"/>
</dbReference>
<dbReference type="PANTHER" id="PTHR11932">
    <property type="entry name" value="CULLIN"/>
    <property type="match status" value="1"/>
</dbReference>
<dbReference type="Pfam" id="PF00888">
    <property type="entry name" value="Cullin"/>
    <property type="match status" value="1"/>
</dbReference>
<dbReference type="SUPFAM" id="SSF74788">
    <property type="entry name" value="Cullin repeat-like"/>
    <property type="match status" value="1"/>
</dbReference>
<dbReference type="GO" id="GO:0031625">
    <property type="term" value="F:ubiquitin protein ligase binding"/>
    <property type="evidence" value="ECO:0007669"/>
    <property type="project" value="InterPro"/>
</dbReference>
<name>A0AAW1AUX4_CROAD</name>
<evidence type="ECO:0000256" key="2">
    <source>
        <dbReference type="SAM" id="MobiDB-lite"/>
    </source>
</evidence>
<sequence>MEFAQDVEFQTSWKWGGESIQLRQPLGRGADLTARPFLLASERQSQAPAPGEGREGGRKETGKRDPDGQTHGRRGPKPSPARCFSFFLVGEEKGGRARLFNPAAKEGRKEGKKGWPRRPLSHPASAFRHVGGPPTKEADEAQSRGGKEAEEAPLREPARPRVAPPSENAAARLPLGVRSAPGSRPSQTVGPRARRAMAGRSRHPPLQQPPGDTITSGRAEGRGEAGARERGEAGEGGRGGPEGGKREGATSQTPVPRGYPPASSPTPSASREAPRRLWPACRRRFRTGGLPACQAAGCAAIFRPPAFSVPVLTITSGGPRPAALLPLCGPRKRRAEEGSSTLAPRSPRPGGREREKERRGRPPGGRDREDPLPPPLLPVEEGAEWPSQASRSRGRGSEAGPGPFGTAATGKLPREAKGRRFHPPPPQKEKRGRRPRPSLCPPPDHQAATFRDQLCARPSLRFSSPNPPAAAAAAAAQEVRPATDGSSSSSTTTTTKKRKLNSNSNSSEREDVDSISSCSSLLSRNSSSSLPALIITASTASCSSSSTSSSGVASSNHHLQKKLRFEDSLDFIGLDVKMAEESSSSSSSSPAASSQQHQQLKNKSLLISSVAVGHHANGLTKAASSTVSSFANSKPGSAKKLVIKNFKDKPKLPENYTDETWQKLKEAVEAIQNSTSIKYNLEELYQAVENLCSYKISANLYKQLRQICEDHIKAQIHQFREYPL</sequence>
<feature type="compositionally biased region" description="Basic and acidic residues" evidence="2">
    <location>
        <begin position="350"/>
        <end position="371"/>
    </location>
</feature>
<dbReference type="InterPro" id="IPR016159">
    <property type="entry name" value="Cullin_repeat-like_dom_sf"/>
</dbReference>
<accession>A0AAW1AUX4</accession>
<feature type="region of interest" description="Disordered" evidence="2">
    <location>
        <begin position="14"/>
        <end position="276"/>
    </location>
</feature>
<keyword evidence="5" id="KW-1185">Reference proteome</keyword>
<feature type="compositionally biased region" description="Basic residues" evidence="2">
    <location>
        <begin position="192"/>
        <end position="203"/>
    </location>
</feature>
<feature type="domain" description="Cullin N-terminal" evidence="3">
    <location>
        <begin position="661"/>
        <end position="718"/>
    </location>
</feature>
<comment type="caution">
    <text evidence="4">The sequence shown here is derived from an EMBL/GenBank/DDBJ whole genome shotgun (WGS) entry which is preliminary data.</text>
</comment>